<dbReference type="PRINTS" id="PR00723">
    <property type="entry name" value="SUBTILISIN"/>
</dbReference>
<comment type="similarity">
    <text evidence="1 5">Belongs to the peptidase S8 family.</text>
</comment>
<evidence type="ECO:0000313" key="9">
    <source>
        <dbReference type="Proteomes" id="UP000319619"/>
    </source>
</evidence>
<evidence type="ECO:0000256" key="6">
    <source>
        <dbReference type="SAM" id="Coils"/>
    </source>
</evidence>
<dbReference type="InterPro" id="IPR050131">
    <property type="entry name" value="Peptidase_S8_subtilisin-like"/>
</dbReference>
<keyword evidence="2 5" id="KW-0645">Protease</keyword>
<keyword evidence="3 5" id="KW-0378">Hydrolase</keyword>
<dbReference type="GO" id="GO:0006508">
    <property type="term" value="P:proteolysis"/>
    <property type="evidence" value="ECO:0007669"/>
    <property type="project" value="UniProtKB-KW"/>
</dbReference>
<gene>
    <name evidence="8" type="ORF">CEE37_04265</name>
</gene>
<evidence type="ECO:0000256" key="5">
    <source>
        <dbReference type="PROSITE-ProRule" id="PRU01240"/>
    </source>
</evidence>
<evidence type="ECO:0000256" key="2">
    <source>
        <dbReference type="ARBA" id="ARBA00022670"/>
    </source>
</evidence>
<keyword evidence="6" id="KW-0175">Coiled coil</keyword>
<dbReference type="AlphaFoldDB" id="A0A532V3J7"/>
<dbReference type="PANTHER" id="PTHR43806:SF11">
    <property type="entry name" value="CEREVISIN-RELATED"/>
    <property type="match status" value="1"/>
</dbReference>
<evidence type="ECO:0000256" key="1">
    <source>
        <dbReference type="ARBA" id="ARBA00011073"/>
    </source>
</evidence>
<dbReference type="Pfam" id="PF00082">
    <property type="entry name" value="Peptidase_S8"/>
    <property type="match status" value="1"/>
</dbReference>
<proteinExistence type="inferred from homology"/>
<dbReference type="Gene3D" id="3.40.50.200">
    <property type="entry name" value="Peptidase S8/S53 domain"/>
    <property type="match status" value="1"/>
</dbReference>
<dbReference type="InterPro" id="IPR015500">
    <property type="entry name" value="Peptidase_S8_subtilisin-rel"/>
</dbReference>
<feature type="domain" description="Peptidase S8/S53" evidence="7">
    <location>
        <begin position="261"/>
        <end position="601"/>
    </location>
</feature>
<dbReference type="InterPro" id="IPR036852">
    <property type="entry name" value="Peptidase_S8/S53_dom_sf"/>
</dbReference>
<reference evidence="8 9" key="1">
    <citation type="submission" date="2017-06" db="EMBL/GenBank/DDBJ databases">
        <title>Novel microbial phyla capable of carbon fixation and sulfur reduction in deep-sea sediments.</title>
        <authorList>
            <person name="Huang J."/>
            <person name="Baker B."/>
            <person name="Wang Y."/>
        </authorList>
    </citation>
    <scope>NUCLEOTIDE SEQUENCE [LARGE SCALE GENOMIC DNA]</scope>
    <source>
        <strain evidence="8">B3_LCP</strain>
    </source>
</reference>
<accession>A0A532V3J7</accession>
<feature type="active site" description="Charge relay system" evidence="5">
    <location>
        <position position="269"/>
    </location>
</feature>
<protein>
    <recommendedName>
        <fullName evidence="7">Peptidase S8/S53 domain-containing protein</fullName>
    </recommendedName>
</protein>
<dbReference type="EMBL" id="NJBN01000002">
    <property type="protein sequence ID" value="TKJ41790.1"/>
    <property type="molecule type" value="Genomic_DNA"/>
</dbReference>
<keyword evidence="4 5" id="KW-0720">Serine protease</keyword>
<dbReference type="GO" id="GO:0004252">
    <property type="term" value="F:serine-type endopeptidase activity"/>
    <property type="evidence" value="ECO:0007669"/>
    <property type="project" value="UniProtKB-UniRule"/>
</dbReference>
<evidence type="ECO:0000259" key="7">
    <source>
        <dbReference type="Pfam" id="PF00082"/>
    </source>
</evidence>
<name>A0A532V3J7_UNCL8</name>
<evidence type="ECO:0000256" key="3">
    <source>
        <dbReference type="ARBA" id="ARBA00022801"/>
    </source>
</evidence>
<organism evidence="8 9">
    <name type="scientific">candidate division LCP-89 bacterium B3_LCP</name>
    <dbReference type="NCBI Taxonomy" id="2012998"/>
    <lineage>
        <taxon>Bacteria</taxon>
        <taxon>Pseudomonadati</taxon>
        <taxon>Bacteria division LCP-89</taxon>
    </lineage>
</organism>
<feature type="coiled-coil region" evidence="6">
    <location>
        <begin position="56"/>
        <end position="83"/>
    </location>
</feature>
<evidence type="ECO:0000256" key="4">
    <source>
        <dbReference type="ARBA" id="ARBA00022825"/>
    </source>
</evidence>
<sequence length="625" mass="69884">MKSPLSIRFFGLIVLFAFLALCLGAEQVYAEKIKIEQKDDLPAHSYTTKMKAIDIVKDAKALKKLAKRVKKDLEKDLKKYDIQDKTTLKEYYGNLGIIAFVNGRWDDYLHYLDLRTELEDKESTKLTRGLFAKSYIKALRSGEDVRTVFKREYTAAISPLPYDVVGDDLESSKGRAEIFTENLIIGIIQERIQPILDKTDGEMDKDMAMTLVGDYYLFEYYIPNKDIVLEVLTAYLDAHKVEKPDIWADRDVNLTAENKGKPVLIGVWDAGVDMSVFKENCFINKKEKPGNGKDDDHNGFVDDVHGIAFDLNAHKTPDLLYPIGEIQDRPRLQHLTKGLSDLTSNIDSKESSDVKKMLGSLEPEKVKPFIEDLGKYGNYCHGTHVAGIVARGNPFAKILAARLTFDHRMIPLEPTIAKARRDSAMMIETVNYFKEYGVRVVNMSWGYTLDEVEAALEANGAGGTVEERKELTRQIFDIVKHGLFQAIKSAPEILFITAAGNSNNDVIFDDVIPSAFDLPNLMSIGAVDQAGDETGFTSFGKVDAYANGFEVMSYVPGGDQMALSGTSMASPNVTNLAGKLFAMRPGLKPAQVRKLIEKACDENKAGDRTVKLMNPKRSFEMLKKM</sequence>
<dbReference type="Proteomes" id="UP000319619">
    <property type="component" value="Unassembled WGS sequence"/>
</dbReference>
<comment type="caution">
    <text evidence="8">The sequence shown here is derived from an EMBL/GenBank/DDBJ whole genome shotgun (WGS) entry which is preliminary data.</text>
</comment>
<dbReference type="PROSITE" id="PS51892">
    <property type="entry name" value="SUBTILASE"/>
    <property type="match status" value="1"/>
</dbReference>
<dbReference type="InterPro" id="IPR000209">
    <property type="entry name" value="Peptidase_S8/S53_dom"/>
</dbReference>
<feature type="active site" description="Charge relay system" evidence="5">
    <location>
        <position position="381"/>
    </location>
</feature>
<dbReference type="SUPFAM" id="SSF52743">
    <property type="entry name" value="Subtilisin-like"/>
    <property type="match status" value="1"/>
</dbReference>
<evidence type="ECO:0000313" key="8">
    <source>
        <dbReference type="EMBL" id="TKJ41790.1"/>
    </source>
</evidence>
<feature type="active site" description="Charge relay system" evidence="5">
    <location>
        <position position="567"/>
    </location>
</feature>
<dbReference type="PANTHER" id="PTHR43806">
    <property type="entry name" value="PEPTIDASE S8"/>
    <property type="match status" value="1"/>
</dbReference>